<dbReference type="AlphaFoldDB" id="A0A9W9Y4C8"/>
<protein>
    <submittedName>
        <fullName evidence="2">Uncharacterized protein</fullName>
    </submittedName>
</protein>
<keyword evidence="1" id="KW-0732">Signal</keyword>
<reference evidence="2" key="1">
    <citation type="submission" date="2022-12" db="EMBL/GenBank/DDBJ databases">
        <authorList>
            <person name="Petersen C."/>
        </authorList>
    </citation>
    <scope>NUCLEOTIDE SEQUENCE</scope>
    <source>
        <strain evidence="2">IBT 29495</strain>
    </source>
</reference>
<dbReference type="EMBL" id="JAPWDS010000001">
    <property type="protein sequence ID" value="KAJ5519949.1"/>
    <property type="molecule type" value="Genomic_DNA"/>
</dbReference>
<name>A0A9W9Y4C8_9EURO</name>
<accession>A0A9W9Y4C8</accession>
<keyword evidence="3" id="KW-1185">Reference proteome</keyword>
<sequence length="164" mass="16731">MQYKTLAILFATTALAAASDESAFDPIPESLATVPTWVADALSSAEPTAWDSSLRSDFAFLSSVLVAENAGTMPAWYSNLPESVQEWESSREAAIVSYAQTATQYWPTFASSYATATASATSTPSSSLEASTSLLSTGGAPAATGGIFMGLAGAAGLLGLAIGL</sequence>
<proteinExistence type="predicted"/>
<organism evidence="2 3">
    <name type="scientific">Penicillium fimorum</name>
    <dbReference type="NCBI Taxonomy" id="1882269"/>
    <lineage>
        <taxon>Eukaryota</taxon>
        <taxon>Fungi</taxon>
        <taxon>Dikarya</taxon>
        <taxon>Ascomycota</taxon>
        <taxon>Pezizomycotina</taxon>
        <taxon>Eurotiomycetes</taxon>
        <taxon>Eurotiomycetidae</taxon>
        <taxon>Eurotiales</taxon>
        <taxon>Aspergillaceae</taxon>
        <taxon>Penicillium</taxon>
    </lineage>
</organism>
<evidence type="ECO:0000313" key="3">
    <source>
        <dbReference type="Proteomes" id="UP001149954"/>
    </source>
</evidence>
<evidence type="ECO:0000313" key="2">
    <source>
        <dbReference type="EMBL" id="KAJ5519949.1"/>
    </source>
</evidence>
<feature type="chain" id="PRO_5040766353" evidence="1">
    <location>
        <begin position="19"/>
        <end position="164"/>
    </location>
</feature>
<dbReference type="Proteomes" id="UP001149954">
    <property type="component" value="Unassembled WGS sequence"/>
</dbReference>
<evidence type="ECO:0000256" key="1">
    <source>
        <dbReference type="SAM" id="SignalP"/>
    </source>
</evidence>
<dbReference type="OrthoDB" id="4359732at2759"/>
<comment type="caution">
    <text evidence="2">The sequence shown here is derived from an EMBL/GenBank/DDBJ whole genome shotgun (WGS) entry which is preliminary data.</text>
</comment>
<feature type="signal peptide" evidence="1">
    <location>
        <begin position="1"/>
        <end position="18"/>
    </location>
</feature>
<reference evidence="2" key="2">
    <citation type="journal article" date="2023" name="IMA Fungus">
        <title>Comparative genomic study of the Penicillium genus elucidates a diverse pangenome and 15 lateral gene transfer events.</title>
        <authorList>
            <person name="Petersen C."/>
            <person name="Sorensen T."/>
            <person name="Nielsen M.R."/>
            <person name="Sondergaard T.E."/>
            <person name="Sorensen J.L."/>
            <person name="Fitzpatrick D.A."/>
            <person name="Frisvad J.C."/>
            <person name="Nielsen K.L."/>
        </authorList>
    </citation>
    <scope>NUCLEOTIDE SEQUENCE</scope>
    <source>
        <strain evidence="2">IBT 29495</strain>
    </source>
</reference>
<gene>
    <name evidence="2" type="ORF">N7463_000402</name>
</gene>